<name>A0A0E9ST63_ANGAN</name>
<accession>A0A0E9ST63</accession>
<sequence>MSLNNKCGQLNLALNCIRHFNKGLIWP</sequence>
<dbReference type="EMBL" id="GBXM01064140">
    <property type="protein sequence ID" value="JAH44437.1"/>
    <property type="molecule type" value="Transcribed_RNA"/>
</dbReference>
<reference evidence="1" key="2">
    <citation type="journal article" date="2015" name="Fish Shellfish Immunol.">
        <title>Early steps in the European eel (Anguilla anguilla)-Vibrio vulnificus interaction in the gills: Role of the RtxA13 toxin.</title>
        <authorList>
            <person name="Callol A."/>
            <person name="Pajuelo D."/>
            <person name="Ebbesson L."/>
            <person name="Teles M."/>
            <person name="MacKenzie S."/>
            <person name="Amaro C."/>
        </authorList>
    </citation>
    <scope>NUCLEOTIDE SEQUENCE</scope>
</reference>
<dbReference type="AlphaFoldDB" id="A0A0E9ST63"/>
<protein>
    <submittedName>
        <fullName evidence="1">Uncharacterized protein</fullName>
    </submittedName>
</protein>
<organism evidence="1">
    <name type="scientific">Anguilla anguilla</name>
    <name type="common">European freshwater eel</name>
    <name type="synonym">Muraena anguilla</name>
    <dbReference type="NCBI Taxonomy" id="7936"/>
    <lineage>
        <taxon>Eukaryota</taxon>
        <taxon>Metazoa</taxon>
        <taxon>Chordata</taxon>
        <taxon>Craniata</taxon>
        <taxon>Vertebrata</taxon>
        <taxon>Euteleostomi</taxon>
        <taxon>Actinopterygii</taxon>
        <taxon>Neopterygii</taxon>
        <taxon>Teleostei</taxon>
        <taxon>Anguilliformes</taxon>
        <taxon>Anguillidae</taxon>
        <taxon>Anguilla</taxon>
    </lineage>
</organism>
<evidence type="ECO:0000313" key="1">
    <source>
        <dbReference type="EMBL" id="JAH44437.1"/>
    </source>
</evidence>
<reference evidence="1" key="1">
    <citation type="submission" date="2014-11" db="EMBL/GenBank/DDBJ databases">
        <authorList>
            <person name="Amaro Gonzalez C."/>
        </authorList>
    </citation>
    <scope>NUCLEOTIDE SEQUENCE</scope>
</reference>
<proteinExistence type="predicted"/>